<accession>A0AA38HEI3</accession>
<dbReference type="AlphaFoldDB" id="A0AA38HEI3"/>
<dbReference type="GeneID" id="77731468"/>
<evidence type="ECO:0000313" key="2">
    <source>
        <dbReference type="Proteomes" id="UP001164286"/>
    </source>
</evidence>
<comment type="caution">
    <text evidence="1">The sequence shown here is derived from an EMBL/GenBank/DDBJ whole genome shotgun (WGS) entry which is preliminary data.</text>
</comment>
<sequence length="240" mass="26046">MSNPGQTTTTYHLQDALFNDDSTTYLDIQNEIMTQAPLFPRIAGMIKGEDGGLLDVLDGTGIRVITLLTEDDQANPVTAGFVVFSDHSHKADDAGDMLTTKPGPDRSIYALSVYSDYQGRGFGTKLYGSMEGCSGTENPQLTEVLRPSSITYVAHGLRPGSVDLVKWLKGLGFAHWENGVLDLDEAYDDDGVPDPTVPHAFRKSFAPVALQVKDLGTSRIARRPISRVITDLSAVHDSDM</sequence>
<dbReference type="Proteomes" id="UP001164286">
    <property type="component" value="Unassembled WGS sequence"/>
</dbReference>
<dbReference type="EMBL" id="JAKWFO010000003">
    <property type="protein sequence ID" value="KAI9638662.1"/>
    <property type="molecule type" value="Genomic_DNA"/>
</dbReference>
<name>A0AA38HEI3_9TREE</name>
<dbReference type="RefSeq" id="XP_052948439.1">
    <property type="nucleotide sequence ID" value="XM_053092263.1"/>
</dbReference>
<organism evidence="1 2">
    <name type="scientific">Dioszegia hungarica</name>
    <dbReference type="NCBI Taxonomy" id="4972"/>
    <lineage>
        <taxon>Eukaryota</taxon>
        <taxon>Fungi</taxon>
        <taxon>Dikarya</taxon>
        <taxon>Basidiomycota</taxon>
        <taxon>Agaricomycotina</taxon>
        <taxon>Tremellomycetes</taxon>
        <taxon>Tremellales</taxon>
        <taxon>Bulleribasidiaceae</taxon>
        <taxon>Dioszegia</taxon>
    </lineage>
</organism>
<evidence type="ECO:0000313" key="1">
    <source>
        <dbReference type="EMBL" id="KAI9638662.1"/>
    </source>
</evidence>
<proteinExistence type="predicted"/>
<protein>
    <submittedName>
        <fullName evidence="1">Uncharacterized protein</fullName>
    </submittedName>
</protein>
<gene>
    <name evidence="1" type="ORF">MKK02DRAFT_43062</name>
</gene>
<keyword evidence="2" id="KW-1185">Reference proteome</keyword>
<reference evidence="1" key="1">
    <citation type="journal article" date="2022" name="G3 (Bethesda)">
        <title>High quality genome of the basidiomycete yeast Dioszegia hungarica PDD-24b-2 isolated from cloud water.</title>
        <authorList>
            <person name="Jarrige D."/>
            <person name="Haridas S."/>
            <person name="Bleykasten-Grosshans C."/>
            <person name="Joly M."/>
            <person name="Nadalig T."/>
            <person name="Sancelme M."/>
            <person name="Vuilleumier S."/>
            <person name="Grigoriev I.V."/>
            <person name="Amato P."/>
            <person name="Bringel F."/>
        </authorList>
    </citation>
    <scope>NUCLEOTIDE SEQUENCE</scope>
    <source>
        <strain evidence="1">PDD-24b-2</strain>
    </source>
</reference>